<reference evidence="2 3" key="1">
    <citation type="submission" date="2017-06" db="EMBL/GenBank/DDBJ databases">
        <title>Draft genome sequence of anaerobic fermentative bacterium Anaeromicrobium sediminis DY2726D isolated from West Pacific Ocean sediments.</title>
        <authorList>
            <person name="Zeng X."/>
        </authorList>
    </citation>
    <scope>NUCLEOTIDE SEQUENCE [LARGE SCALE GENOMIC DNA]</scope>
    <source>
        <strain evidence="2 3">DY2726D</strain>
    </source>
</reference>
<evidence type="ECO:0000313" key="3">
    <source>
        <dbReference type="Proteomes" id="UP000216024"/>
    </source>
</evidence>
<organism evidence="2 3">
    <name type="scientific">Anaeromicrobium sediminis</name>
    <dbReference type="NCBI Taxonomy" id="1478221"/>
    <lineage>
        <taxon>Bacteria</taxon>
        <taxon>Bacillati</taxon>
        <taxon>Bacillota</taxon>
        <taxon>Clostridia</taxon>
        <taxon>Peptostreptococcales</taxon>
        <taxon>Thermotaleaceae</taxon>
        <taxon>Anaeromicrobium</taxon>
    </lineage>
</organism>
<keyword evidence="1" id="KW-0472">Membrane</keyword>
<feature type="transmembrane region" description="Helical" evidence="1">
    <location>
        <begin position="61"/>
        <end position="84"/>
    </location>
</feature>
<dbReference type="AlphaFoldDB" id="A0A267MEC7"/>
<keyword evidence="3" id="KW-1185">Reference proteome</keyword>
<feature type="transmembrane region" description="Helical" evidence="1">
    <location>
        <begin position="104"/>
        <end position="125"/>
    </location>
</feature>
<feature type="transmembrane region" description="Helical" evidence="1">
    <location>
        <begin position="367"/>
        <end position="389"/>
    </location>
</feature>
<comment type="caution">
    <text evidence="2">The sequence shown here is derived from an EMBL/GenBank/DDBJ whole genome shotgun (WGS) entry which is preliminary data.</text>
</comment>
<feature type="transmembrane region" description="Helical" evidence="1">
    <location>
        <begin position="339"/>
        <end position="355"/>
    </location>
</feature>
<feature type="transmembrane region" description="Helical" evidence="1">
    <location>
        <begin position="23"/>
        <end position="49"/>
    </location>
</feature>
<keyword evidence="1" id="KW-0812">Transmembrane</keyword>
<feature type="transmembrane region" description="Helical" evidence="1">
    <location>
        <begin position="235"/>
        <end position="254"/>
    </location>
</feature>
<evidence type="ECO:0000256" key="1">
    <source>
        <dbReference type="SAM" id="Phobius"/>
    </source>
</evidence>
<feature type="transmembrane region" description="Helical" evidence="1">
    <location>
        <begin position="162"/>
        <end position="181"/>
    </location>
</feature>
<dbReference type="InterPro" id="IPR031617">
    <property type="entry name" value="PelG"/>
</dbReference>
<accession>A0A267MEC7</accession>
<protein>
    <recommendedName>
        <fullName evidence="4">Exopolysaccharide Pel transporter PelG</fullName>
    </recommendedName>
</protein>
<dbReference type="Pfam" id="PF16933">
    <property type="entry name" value="PelG"/>
    <property type="match status" value="1"/>
</dbReference>
<name>A0A267MEC7_9FIRM</name>
<keyword evidence="1" id="KW-1133">Transmembrane helix</keyword>
<dbReference type="RefSeq" id="WP_095135157.1">
    <property type="nucleotide sequence ID" value="NZ_NIBG01000023.1"/>
</dbReference>
<evidence type="ECO:0000313" key="2">
    <source>
        <dbReference type="EMBL" id="PAB57752.1"/>
    </source>
</evidence>
<dbReference type="OrthoDB" id="37830at2"/>
<feature type="transmembrane region" description="Helical" evidence="1">
    <location>
        <begin position="275"/>
        <end position="294"/>
    </location>
</feature>
<dbReference type="EMBL" id="NIBG01000023">
    <property type="protein sequence ID" value="PAB57752.1"/>
    <property type="molecule type" value="Genomic_DNA"/>
</dbReference>
<sequence>MAGIGFELKKLFSKEGFFNLIKAYLYSTLVTVGPFILCTSMIITIQIILKYLNMDFLEREIFLATVVYAFIFSQIITSGFSMVITRYVADRLYEKEFEEILPSLYGIISICIAIGGAIGIIFLYRSSMGWKLALASYLLYIQLIIMWLETVYLTALKDYIKIFKSYVLGVIISIVLSYWVLKTSNYKSALGLLMAMDMGIFIIITFLMAYIKSFFKSTNNTYYGFLTYMDKYPELFLVNFFYTLSLYIHNFIFWNSHMSVTIVDTYKYCPTYDVPTFYAFLSIIPAMVIFVVSVETSFYNKYREYYSLITGGGNLSEIENAKNNMERVLWEEVRNLMEVQIFFSLIGIILGNIFLPRLGLNHLSIDIFNILVLGAYGNIIFLITILLQLYFEDRIGALVVSSVFIITNTLFTLDSLKLGENFYGLGFFLSAFTSLIISLMRLAYFLDNINYYTFCSQPIIYREREGIFHKILKFFGHINEKEK</sequence>
<feature type="transmembrane region" description="Helical" evidence="1">
    <location>
        <begin position="193"/>
        <end position="215"/>
    </location>
</feature>
<evidence type="ECO:0008006" key="4">
    <source>
        <dbReference type="Google" id="ProtNLM"/>
    </source>
</evidence>
<proteinExistence type="predicted"/>
<feature type="transmembrane region" description="Helical" evidence="1">
    <location>
        <begin position="137"/>
        <end position="156"/>
    </location>
</feature>
<gene>
    <name evidence="2" type="ORF">CCE28_18185</name>
</gene>
<feature type="transmembrane region" description="Helical" evidence="1">
    <location>
        <begin position="395"/>
        <end position="413"/>
    </location>
</feature>
<feature type="transmembrane region" description="Helical" evidence="1">
    <location>
        <begin position="425"/>
        <end position="446"/>
    </location>
</feature>
<dbReference type="Proteomes" id="UP000216024">
    <property type="component" value="Unassembled WGS sequence"/>
</dbReference>